<evidence type="ECO:0000313" key="2">
    <source>
        <dbReference type="Proteomes" id="UP000515873"/>
    </source>
</evidence>
<dbReference type="KEGG" id="dtl:H8F01_20295"/>
<organism evidence="1 2">
    <name type="scientific">Dyella telluris</name>
    <dbReference type="NCBI Taxonomy" id="2763498"/>
    <lineage>
        <taxon>Bacteria</taxon>
        <taxon>Pseudomonadati</taxon>
        <taxon>Pseudomonadota</taxon>
        <taxon>Gammaproteobacteria</taxon>
        <taxon>Lysobacterales</taxon>
        <taxon>Rhodanobacteraceae</taxon>
        <taxon>Dyella</taxon>
    </lineage>
</organism>
<dbReference type="RefSeq" id="WP_187056812.1">
    <property type="nucleotide sequence ID" value="NZ_CP060412.1"/>
</dbReference>
<reference evidence="1 2" key="1">
    <citation type="submission" date="2020-08" db="EMBL/GenBank/DDBJ databases">
        <title>Dyella sp. G9 isolated from forest soil.</title>
        <authorList>
            <person name="Fu J."/>
            <person name="Qiu L."/>
        </authorList>
    </citation>
    <scope>NUCLEOTIDE SEQUENCE [LARGE SCALE GENOMIC DNA]</scope>
    <source>
        <strain evidence="1 2">G9</strain>
    </source>
</reference>
<name>A0A7G8Q3J2_9GAMM</name>
<protein>
    <submittedName>
        <fullName evidence="1">Uncharacterized protein</fullName>
    </submittedName>
</protein>
<dbReference type="Proteomes" id="UP000515873">
    <property type="component" value="Chromosome"/>
</dbReference>
<dbReference type="AlphaFoldDB" id="A0A7G8Q3J2"/>
<gene>
    <name evidence="1" type="ORF">H8F01_20295</name>
</gene>
<proteinExistence type="predicted"/>
<dbReference type="EMBL" id="CP060412">
    <property type="protein sequence ID" value="QNK01350.1"/>
    <property type="molecule type" value="Genomic_DNA"/>
</dbReference>
<accession>A0A7G8Q3J2</accession>
<keyword evidence="2" id="KW-1185">Reference proteome</keyword>
<evidence type="ECO:0000313" key="1">
    <source>
        <dbReference type="EMBL" id="QNK01350.1"/>
    </source>
</evidence>
<sequence length="143" mass="15233">MFLALSFSGIAQSTELSCEGSAKGPNYALHLYLVGPTVTGFRFESADQTGSGDCQLQAFRDGRDASRFLKAEWASSLAVTTISIKDADGFHDPKDYATVAIRRGRDGYSLAYHMDGAASACGVRGYLPNEVAVAAGHKRCVES</sequence>